<reference evidence="3" key="2">
    <citation type="submission" date="2021-02" db="EMBL/GenBank/DDBJ databases">
        <title>Aspergillus puulaauensis MK2 genome sequence.</title>
        <authorList>
            <person name="Futagami T."/>
            <person name="Mori K."/>
            <person name="Kadooka C."/>
            <person name="Tanaka T."/>
        </authorList>
    </citation>
    <scope>NUCLEOTIDE SEQUENCE</scope>
    <source>
        <strain evidence="3">MK2</strain>
    </source>
</reference>
<accession>A0A7R7XYC9</accession>
<reference evidence="3" key="1">
    <citation type="submission" date="2021-01" db="EMBL/GenBank/DDBJ databases">
        <authorList>
            <consortium name="Aspergillus puulaauensis MK2 genome sequencing consortium"/>
            <person name="Kazuki M."/>
            <person name="Futagami T."/>
        </authorList>
    </citation>
    <scope>NUCLEOTIDE SEQUENCE</scope>
    <source>
        <strain evidence="3">MK2</strain>
    </source>
</reference>
<dbReference type="Pfam" id="PF12680">
    <property type="entry name" value="SnoaL_2"/>
    <property type="match status" value="1"/>
</dbReference>
<gene>
    <name evidence="3" type="ORF">APUU_80310S</name>
</gene>
<dbReference type="RefSeq" id="XP_041562193.1">
    <property type="nucleotide sequence ID" value="XM_041696576.1"/>
</dbReference>
<dbReference type="GeneID" id="64980004"/>
<dbReference type="SUPFAM" id="SSF54427">
    <property type="entry name" value="NTF2-like"/>
    <property type="match status" value="1"/>
</dbReference>
<dbReference type="Gene3D" id="3.10.450.50">
    <property type="match status" value="1"/>
</dbReference>
<evidence type="ECO:0000313" key="3">
    <source>
        <dbReference type="EMBL" id="BCS30007.1"/>
    </source>
</evidence>
<protein>
    <recommendedName>
        <fullName evidence="2">SnoaL-like domain-containing protein</fullName>
    </recommendedName>
</protein>
<feature type="domain" description="SnoaL-like" evidence="2">
    <location>
        <begin position="28"/>
        <end position="92"/>
    </location>
</feature>
<dbReference type="InterPro" id="IPR032710">
    <property type="entry name" value="NTF2-like_dom_sf"/>
</dbReference>
<dbReference type="OrthoDB" id="4492567at2759"/>
<sequence length="186" mass="20480">MHLHNTPLQKTQDTLWPSHVPSHIKTWVDRFFQLLDGYTPEAARQWAELYTPDGVFEAFGQSFRGPEAISAHLLRFWAMFPGLLHTPKSIYISRGTHTHPGSAMDIISVTNYAVTFPNGQFVSGESVAVLSVVKEGNRLAIMLNKLILDPNPLMEALAAQSSGAGDKACSSSHHENVAEDILDAQT</sequence>
<organism evidence="3 4">
    <name type="scientific">Aspergillus puulaauensis</name>
    <dbReference type="NCBI Taxonomy" id="1220207"/>
    <lineage>
        <taxon>Eukaryota</taxon>
        <taxon>Fungi</taxon>
        <taxon>Dikarya</taxon>
        <taxon>Ascomycota</taxon>
        <taxon>Pezizomycotina</taxon>
        <taxon>Eurotiomycetes</taxon>
        <taxon>Eurotiomycetidae</taxon>
        <taxon>Eurotiales</taxon>
        <taxon>Aspergillaceae</taxon>
        <taxon>Aspergillus</taxon>
    </lineage>
</organism>
<dbReference type="InterPro" id="IPR037401">
    <property type="entry name" value="SnoaL-like"/>
</dbReference>
<evidence type="ECO:0000313" key="4">
    <source>
        <dbReference type="Proteomes" id="UP000654913"/>
    </source>
</evidence>
<dbReference type="Proteomes" id="UP000654913">
    <property type="component" value="Chromosome 8"/>
</dbReference>
<feature type="region of interest" description="Disordered" evidence="1">
    <location>
        <begin position="164"/>
        <end position="186"/>
    </location>
</feature>
<evidence type="ECO:0000256" key="1">
    <source>
        <dbReference type="SAM" id="MobiDB-lite"/>
    </source>
</evidence>
<dbReference type="EMBL" id="AP024450">
    <property type="protein sequence ID" value="BCS30007.1"/>
    <property type="molecule type" value="Genomic_DNA"/>
</dbReference>
<proteinExistence type="predicted"/>
<evidence type="ECO:0000259" key="2">
    <source>
        <dbReference type="Pfam" id="PF12680"/>
    </source>
</evidence>
<dbReference type="KEGG" id="apuu:APUU_80310S"/>
<name>A0A7R7XYC9_9EURO</name>
<dbReference type="AlphaFoldDB" id="A0A7R7XYC9"/>
<keyword evidence="4" id="KW-1185">Reference proteome</keyword>